<dbReference type="SUPFAM" id="SSF52540">
    <property type="entry name" value="P-loop containing nucleoside triphosphate hydrolases"/>
    <property type="match status" value="1"/>
</dbReference>
<evidence type="ECO:0000313" key="4">
    <source>
        <dbReference type="Proteomes" id="UP001652623"/>
    </source>
</evidence>
<keyword evidence="4" id="KW-1185">Reference proteome</keyword>
<dbReference type="InterPro" id="IPR036390">
    <property type="entry name" value="WH_DNA-bd_sf"/>
</dbReference>
<evidence type="ECO:0000256" key="1">
    <source>
        <dbReference type="ARBA" id="ARBA00022614"/>
    </source>
</evidence>
<dbReference type="InterPro" id="IPR002182">
    <property type="entry name" value="NB-ARC"/>
</dbReference>
<dbReference type="PANTHER" id="PTHR11017">
    <property type="entry name" value="LEUCINE-RICH REPEAT-CONTAINING PROTEIN"/>
    <property type="match status" value="1"/>
</dbReference>
<dbReference type="InterPro" id="IPR058192">
    <property type="entry name" value="WHD_ROQ1-like"/>
</dbReference>
<dbReference type="RefSeq" id="XP_060670786.1">
    <property type="nucleotide sequence ID" value="XM_060814803.1"/>
</dbReference>
<evidence type="ECO:0000259" key="3">
    <source>
        <dbReference type="SMART" id="SM00382"/>
    </source>
</evidence>
<dbReference type="InterPro" id="IPR027417">
    <property type="entry name" value="P-loop_NTPase"/>
</dbReference>
<evidence type="ECO:0000313" key="5">
    <source>
        <dbReference type="RefSeq" id="XP_060670786.1"/>
    </source>
</evidence>
<organism evidence="4 5">
    <name type="scientific">Ziziphus jujuba</name>
    <name type="common">Chinese jujube</name>
    <name type="synonym">Ziziphus sativa</name>
    <dbReference type="NCBI Taxonomy" id="326968"/>
    <lineage>
        <taxon>Eukaryota</taxon>
        <taxon>Viridiplantae</taxon>
        <taxon>Streptophyta</taxon>
        <taxon>Embryophyta</taxon>
        <taxon>Tracheophyta</taxon>
        <taxon>Spermatophyta</taxon>
        <taxon>Magnoliopsida</taxon>
        <taxon>eudicotyledons</taxon>
        <taxon>Gunneridae</taxon>
        <taxon>Pentapetalae</taxon>
        <taxon>rosids</taxon>
        <taxon>fabids</taxon>
        <taxon>Rosales</taxon>
        <taxon>Rhamnaceae</taxon>
        <taxon>Paliureae</taxon>
        <taxon>Ziziphus</taxon>
    </lineage>
</organism>
<keyword evidence="1" id="KW-0433">Leucine-rich repeat</keyword>
<dbReference type="Gene3D" id="1.10.8.430">
    <property type="entry name" value="Helical domain of apoptotic protease-activating factors"/>
    <property type="match status" value="1"/>
</dbReference>
<keyword evidence="2" id="KW-0677">Repeat</keyword>
<gene>
    <name evidence="5" type="primary">LOC112491792</name>
</gene>
<proteinExistence type="predicted"/>
<protein>
    <submittedName>
        <fullName evidence="5">Disease resistance protein RUN1</fullName>
    </submittedName>
</protein>
<dbReference type="Proteomes" id="UP001652623">
    <property type="component" value="Chromosome 2"/>
</dbReference>
<dbReference type="PRINTS" id="PR00364">
    <property type="entry name" value="DISEASERSIST"/>
</dbReference>
<dbReference type="InterPro" id="IPR003593">
    <property type="entry name" value="AAA+_ATPase"/>
</dbReference>
<sequence length="397" mass="45118">MLPNIQLEFKTAYGELKIDVGTGRNDVKLIGICGTSGVGKTTFAKALFNEFPDEFEGSSFLADVREISKQHLGFVQLLETLLIDMLGDNNLKVCNIHRGINIIKERLCNKGVLLILDDVDELDQLETLAGGHEWFVLGSRTIITTRNKHLLTTHGTDEIYEVRLLDHRRAAELFSWNAFKTEKHEKDYLELSNRIERYAGGLPLALEILASFLCGRTEQQWQSAIHNLEKKPNKKLYQILKISYDALQDDEKALFLDIACFFVGKEVNYAIKVLGTSNLCPIIGIGVLTDLSLINIENNRLRMHNLTEEVGKEIVHQESSEAGKRSRLWSPDDVFHVFSENTGTYMIEGIMLKLPEQRTVHLNAKSFKKMRRLRLLIFSGNNVVLSTATEYLPNELR</sequence>
<dbReference type="InterPro" id="IPR042197">
    <property type="entry name" value="Apaf_helical"/>
</dbReference>
<reference evidence="5" key="1">
    <citation type="submission" date="2025-08" db="UniProtKB">
        <authorList>
            <consortium name="RefSeq"/>
        </authorList>
    </citation>
    <scope>IDENTIFICATION</scope>
    <source>
        <tissue evidence="5">Seedling</tissue>
    </source>
</reference>
<dbReference type="Pfam" id="PF00931">
    <property type="entry name" value="NB-ARC"/>
    <property type="match status" value="1"/>
</dbReference>
<dbReference type="InterPro" id="IPR044974">
    <property type="entry name" value="Disease_R_plants"/>
</dbReference>
<feature type="domain" description="AAA+ ATPase" evidence="3">
    <location>
        <begin position="26"/>
        <end position="165"/>
    </location>
</feature>
<dbReference type="Gene3D" id="3.40.50.300">
    <property type="entry name" value="P-loop containing nucleotide triphosphate hydrolases"/>
    <property type="match status" value="1"/>
</dbReference>
<accession>A0ABM4A225</accession>
<dbReference type="Pfam" id="PF23282">
    <property type="entry name" value="WHD_ROQ1"/>
    <property type="match status" value="1"/>
</dbReference>
<dbReference type="GeneID" id="112491792"/>
<evidence type="ECO:0000256" key="2">
    <source>
        <dbReference type="ARBA" id="ARBA00022737"/>
    </source>
</evidence>
<dbReference type="SUPFAM" id="SSF46785">
    <property type="entry name" value="Winged helix' DNA-binding domain"/>
    <property type="match status" value="1"/>
</dbReference>
<dbReference type="SMART" id="SM00382">
    <property type="entry name" value="AAA"/>
    <property type="match status" value="1"/>
</dbReference>
<dbReference type="PANTHER" id="PTHR11017:SF573">
    <property type="entry name" value="ADP-RIBOSYL CYCLASE_CYCLIC ADP-RIBOSE HYDROLASE"/>
    <property type="match status" value="1"/>
</dbReference>
<name>A0ABM4A225_ZIZJJ</name>